<keyword evidence="4" id="KW-0143">Chaperone</keyword>
<dbReference type="InterPro" id="IPR020568">
    <property type="entry name" value="Ribosomal_Su5_D2-typ_SF"/>
</dbReference>
<dbReference type="AlphaFoldDB" id="A0A0N5AC11"/>
<dbReference type="STRING" id="451379.A0A0N5AC11"/>
<dbReference type="PROSITE" id="PS00298">
    <property type="entry name" value="HSP90"/>
    <property type="match status" value="1"/>
</dbReference>
<dbReference type="Gene3D" id="3.30.565.10">
    <property type="entry name" value="Histidine kinase-like ATPase, C-terminal domain"/>
    <property type="match status" value="1"/>
</dbReference>
<dbReference type="PRINTS" id="PR00775">
    <property type="entry name" value="HEATSHOCK90"/>
</dbReference>
<dbReference type="PANTHER" id="PTHR11528">
    <property type="entry name" value="HEAT SHOCK PROTEIN 90 FAMILY MEMBER"/>
    <property type="match status" value="1"/>
</dbReference>
<dbReference type="Pfam" id="PF13589">
    <property type="entry name" value="HATPase_c_3"/>
    <property type="match status" value="1"/>
</dbReference>
<evidence type="ECO:0000256" key="2">
    <source>
        <dbReference type="ARBA" id="ARBA00022741"/>
    </source>
</evidence>
<feature type="binding site" evidence="5">
    <location>
        <position position="72"/>
    </location>
    <ligand>
        <name>ATP</name>
        <dbReference type="ChEBI" id="CHEBI:30616"/>
    </ligand>
</feature>
<keyword evidence="3 5" id="KW-0067">ATP-binding</keyword>
<dbReference type="GO" id="GO:0051082">
    <property type="term" value="F:unfolded protein binding"/>
    <property type="evidence" value="ECO:0007669"/>
    <property type="project" value="InterPro"/>
</dbReference>
<dbReference type="InterPro" id="IPR003594">
    <property type="entry name" value="HATPase_dom"/>
</dbReference>
<dbReference type="CDD" id="cd16927">
    <property type="entry name" value="HATPase_Hsp90-like"/>
    <property type="match status" value="1"/>
</dbReference>
<dbReference type="SMART" id="SM00387">
    <property type="entry name" value="HATPase_c"/>
    <property type="match status" value="1"/>
</dbReference>
<feature type="binding site" evidence="5">
    <location>
        <position position="214"/>
    </location>
    <ligand>
        <name>ATP</name>
        <dbReference type="ChEBI" id="CHEBI:30616"/>
    </ligand>
</feature>
<name>A0A0N5AC11_9BILA</name>
<dbReference type="WBParaSite" id="SMUV_0000168701-mRNA-1">
    <property type="protein sequence ID" value="SMUV_0000168701-mRNA-1"/>
    <property type="gene ID" value="SMUV_0000168701"/>
</dbReference>
<dbReference type="Pfam" id="PF00183">
    <property type="entry name" value="HSP90"/>
    <property type="match status" value="1"/>
</dbReference>
<feature type="binding site" evidence="5">
    <location>
        <position position="76"/>
    </location>
    <ligand>
        <name>ATP</name>
        <dbReference type="ChEBI" id="CHEBI:30616"/>
    </ligand>
</feature>
<feature type="binding site" evidence="5">
    <location>
        <position position="409"/>
    </location>
    <ligand>
        <name>ATP</name>
        <dbReference type="ChEBI" id="CHEBI:30616"/>
    </ligand>
</feature>
<dbReference type="InterPro" id="IPR020575">
    <property type="entry name" value="Hsp90_N"/>
</dbReference>
<dbReference type="Gene3D" id="3.30.230.80">
    <property type="match status" value="1"/>
</dbReference>
<dbReference type="Gene3D" id="3.40.50.11260">
    <property type="match status" value="1"/>
</dbReference>
<feature type="binding site" evidence="5">
    <location>
        <begin position="138"/>
        <end position="139"/>
    </location>
    <ligand>
        <name>ATP</name>
        <dbReference type="ChEBI" id="CHEBI:30616"/>
    </ligand>
</feature>
<proteinExistence type="inferred from homology"/>
<dbReference type="NCBIfam" id="NF003555">
    <property type="entry name" value="PRK05218.1"/>
    <property type="match status" value="1"/>
</dbReference>
<dbReference type="FunFam" id="3.30.230.80:FF:000003">
    <property type="entry name" value="endoplasmin isoform X1"/>
    <property type="match status" value="1"/>
</dbReference>
<dbReference type="Gene3D" id="1.20.120.790">
    <property type="entry name" value="Heat shock protein 90, C-terminal domain"/>
    <property type="match status" value="1"/>
</dbReference>
<feature type="binding site" evidence="5">
    <location>
        <position position="118"/>
    </location>
    <ligand>
        <name>ATP</name>
        <dbReference type="ChEBI" id="CHEBI:30616"/>
    </ligand>
</feature>
<dbReference type="SUPFAM" id="SSF54211">
    <property type="entry name" value="Ribosomal protein S5 domain 2-like"/>
    <property type="match status" value="1"/>
</dbReference>
<dbReference type="FunFam" id="3.40.50.11260:FF:000003">
    <property type="entry name" value="Heat shock protein 90"/>
    <property type="match status" value="1"/>
</dbReference>
<accession>A0A0N5AC11</accession>
<evidence type="ECO:0000256" key="6">
    <source>
        <dbReference type="SAM" id="MobiDB-lite"/>
    </source>
</evidence>
<dbReference type="GO" id="GO:0016887">
    <property type="term" value="F:ATP hydrolysis activity"/>
    <property type="evidence" value="ECO:0007669"/>
    <property type="project" value="InterPro"/>
</dbReference>
<evidence type="ECO:0000256" key="1">
    <source>
        <dbReference type="ARBA" id="ARBA00008239"/>
    </source>
</evidence>
<evidence type="ECO:0000256" key="3">
    <source>
        <dbReference type="ARBA" id="ARBA00022840"/>
    </source>
</evidence>
<dbReference type="HAMAP" id="MF_00505">
    <property type="entry name" value="HSP90"/>
    <property type="match status" value="1"/>
</dbReference>
<feature type="region of interest" description="Disordered" evidence="6">
    <location>
        <begin position="259"/>
        <end position="282"/>
    </location>
</feature>
<keyword evidence="8" id="KW-1185">Reference proteome</keyword>
<feature type="binding site" evidence="5">
    <location>
        <position position="131"/>
    </location>
    <ligand>
        <name>ATP</name>
        <dbReference type="ChEBI" id="CHEBI:30616"/>
    </ligand>
</feature>
<dbReference type="SUPFAM" id="SSF55874">
    <property type="entry name" value="ATPase domain of HSP90 chaperone/DNA topoisomerase II/histidine kinase"/>
    <property type="match status" value="1"/>
</dbReference>
<dbReference type="FunFam" id="3.30.565.10:FF:000005">
    <property type="entry name" value="Heat shock protein 90"/>
    <property type="match status" value="1"/>
</dbReference>
<organism evidence="8 9">
    <name type="scientific">Syphacia muris</name>
    <dbReference type="NCBI Taxonomy" id="451379"/>
    <lineage>
        <taxon>Eukaryota</taxon>
        <taxon>Metazoa</taxon>
        <taxon>Ecdysozoa</taxon>
        <taxon>Nematoda</taxon>
        <taxon>Chromadorea</taxon>
        <taxon>Rhabditida</taxon>
        <taxon>Spirurina</taxon>
        <taxon>Oxyuridomorpha</taxon>
        <taxon>Oxyuroidea</taxon>
        <taxon>Oxyuridae</taxon>
        <taxon>Syphacia</taxon>
    </lineage>
</organism>
<evidence type="ECO:0000259" key="7">
    <source>
        <dbReference type="SMART" id="SM00387"/>
    </source>
</evidence>
<sequence>FVPNSRADEDEIDVPTVKENIEEAIKLDGLSVSEMKELRSRAEKHEFQAEVNRMMKLIINSLYRNKEIFLRELISNGSDALDKIRLISLTDPAALSATEDLSIRIKADLENHVLQVTDTGIGMTKTDLINNLGTIARSGTSEFLAKLLDTSTTAEQQQDMIGQFGVGFYSAFLVADRVVVTTKHNDDDQYIWESDSSSFSIIKDPRGATLKRGTQVTLHLKEEAYEFLEPDTLKELVHKYSQFINFSIYLWESKTETVEEPEDEVTTEKGKEEDEDGKVEEEKKMKKVEKVTWDWQKVNNVKPIWMRKSSDVEPEEYEEFYKSITKDSEKPLAHVHFTAEGEVSFKSILYVPKRGPQDMFQNYGKVKENIKLYVRRVFITDDFNDMMPKYLAFIRGIVDSDDLPLNVSRETLQQHKLLKVIKKKLVRKVLDMLKKMDKGDYEEFWKEFSTNIKLGIMEDPTNRVRLAKLLRFHSSNDKEKQTSLAEYIERMKEKQDAIFYMAGTSREEVETSPFVERLLAKGYEVLYLIDPVDEYTIQAMPEFDSKRFQNVAKEGLKLEEGEKSKEIQEQLEKTFEPLTKWLKDKALKDQIEKAVVSQRLVKSPSALVASSYGWSGNMERIMKSQAYSKSHDPTQVYISFKKK</sequence>
<feature type="binding site" evidence="5">
    <location>
        <begin position="163"/>
        <end position="168"/>
    </location>
    <ligand>
        <name>ATP</name>
        <dbReference type="ChEBI" id="CHEBI:30616"/>
    </ligand>
</feature>
<keyword evidence="2 5" id="KW-0547">Nucleotide-binding</keyword>
<dbReference type="Proteomes" id="UP000046393">
    <property type="component" value="Unplaced"/>
</dbReference>
<dbReference type="PIRSF" id="PIRSF002583">
    <property type="entry name" value="Hsp90"/>
    <property type="match status" value="1"/>
</dbReference>
<comment type="similarity">
    <text evidence="1">Belongs to the heat shock protein 90 family.</text>
</comment>
<protein>
    <submittedName>
        <fullName evidence="9">HATPase_c domain-containing protein</fullName>
    </submittedName>
</protein>
<feature type="binding site" evidence="5">
    <location>
        <position position="123"/>
    </location>
    <ligand>
        <name>ATP</name>
        <dbReference type="ChEBI" id="CHEBI:30616"/>
    </ligand>
</feature>
<dbReference type="GO" id="GO:0140662">
    <property type="term" value="F:ATP-dependent protein folding chaperone"/>
    <property type="evidence" value="ECO:0007669"/>
    <property type="project" value="InterPro"/>
</dbReference>
<evidence type="ECO:0000256" key="4">
    <source>
        <dbReference type="ARBA" id="ARBA00023186"/>
    </source>
</evidence>
<dbReference type="InterPro" id="IPR001404">
    <property type="entry name" value="Hsp90_fam"/>
</dbReference>
<dbReference type="InterPro" id="IPR036890">
    <property type="entry name" value="HATPase_C_sf"/>
</dbReference>
<evidence type="ECO:0000313" key="8">
    <source>
        <dbReference type="Proteomes" id="UP000046393"/>
    </source>
</evidence>
<dbReference type="GO" id="GO:0005524">
    <property type="term" value="F:ATP binding"/>
    <property type="evidence" value="ECO:0007669"/>
    <property type="project" value="UniProtKB-KW"/>
</dbReference>
<feature type="domain" description="Histidine kinase/HSP90-like ATPase" evidence="7">
    <location>
        <begin position="65"/>
        <end position="224"/>
    </location>
</feature>
<dbReference type="SUPFAM" id="SSF110942">
    <property type="entry name" value="HSP90 C-terminal domain"/>
    <property type="match status" value="1"/>
</dbReference>
<dbReference type="InterPro" id="IPR037196">
    <property type="entry name" value="HSP90_C"/>
</dbReference>
<evidence type="ECO:0000313" key="9">
    <source>
        <dbReference type="WBParaSite" id="SMUV_0000168701-mRNA-1"/>
    </source>
</evidence>
<dbReference type="InterPro" id="IPR019805">
    <property type="entry name" value="Heat_shock_protein_90_CS"/>
</dbReference>
<evidence type="ECO:0000256" key="5">
    <source>
        <dbReference type="PIRSR" id="PIRSR002583-1"/>
    </source>
</evidence>
<reference evidence="9" key="1">
    <citation type="submission" date="2017-02" db="UniProtKB">
        <authorList>
            <consortium name="WormBaseParasite"/>
        </authorList>
    </citation>
    <scope>IDENTIFICATION</scope>
</reference>